<evidence type="ECO:0000313" key="2">
    <source>
        <dbReference type="EMBL" id="CAL1538981.1"/>
    </source>
</evidence>
<dbReference type="EMBL" id="CAXITT010000320">
    <property type="protein sequence ID" value="CAL1538981.1"/>
    <property type="molecule type" value="Genomic_DNA"/>
</dbReference>
<gene>
    <name evidence="2" type="ORF">GSLYS_00012802001</name>
</gene>
<dbReference type="AlphaFoldDB" id="A0AAV2HZ05"/>
<evidence type="ECO:0000313" key="3">
    <source>
        <dbReference type="Proteomes" id="UP001497497"/>
    </source>
</evidence>
<feature type="region of interest" description="Disordered" evidence="1">
    <location>
        <begin position="371"/>
        <end position="396"/>
    </location>
</feature>
<name>A0AAV2HZ05_LYMST</name>
<protein>
    <submittedName>
        <fullName evidence="2">Uncharacterized protein</fullName>
    </submittedName>
</protein>
<organism evidence="2 3">
    <name type="scientific">Lymnaea stagnalis</name>
    <name type="common">Great pond snail</name>
    <name type="synonym">Helix stagnalis</name>
    <dbReference type="NCBI Taxonomy" id="6523"/>
    <lineage>
        <taxon>Eukaryota</taxon>
        <taxon>Metazoa</taxon>
        <taxon>Spiralia</taxon>
        <taxon>Lophotrochozoa</taxon>
        <taxon>Mollusca</taxon>
        <taxon>Gastropoda</taxon>
        <taxon>Heterobranchia</taxon>
        <taxon>Euthyneura</taxon>
        <taxon>Panpulmonata</taxon>
        <taxon>Hygrophila</taxon>
        <taxon>Lymnaeoidea</taxon>
        <taxon>Lymnaeidae</taxon>
        <taxon>Lymnaea</taxon>
    </lineage>
</organism>
<sequence>MANPNIGTEIITKGVRLTVIVEYSCDNIITVFLAHNGKEYRGVLLESDQGFFPHGIPFTNKPTVEHKICSKGSPRSALDIKPGSENKPPGSGDNKDVKVEQSALVSRFSYSTNPFLFNPRPVPEIPIVEMKAIGARRKTVRDIRLRPRQTLCSKCKSAIHENHKNHYASSNPHISMNSMLANEISVTPGHEVGCHYNTSAPSGLRKRKSSFQTPMVLLEDIQRKCSKQTNDKSSKAATAPCTTTHHSSRKGVTRSNSNNRLSDLVDRKNINVKARYNRSSSSGSSNSHTNNVGTDWLQIIDNSENKRATVNSRNGKKDKLSCSTFNPKPSPAIKITIGDGDILKIPPRLPDRDTLFDLDHLPVPKIKILDLPVSSDNQSHKKAKKAAKRSKERDRA</sequence>
<keyword evidence="3" id="KW-1185">Reference proteome</keyword>
<comment type="caution">
    <text evidence="2">The sequence shown here is derived from an EMBL/GenBank/DDBJ whole genome shotgun (WGS) entry which is preliminary data.</text>
</comment>
<proteinExistence type="predicted"/>
<feature type="non-terminal residue" evidence="2">
    <location>
        <position position="396"/>
    </location>
</feature>
<evidence type="ECO:0000256" key="1">
    <source>
        <dbReference type="SAM" id="MobiDB-lite"/>
    </source>
</evidence>
<accession>A0AAV2HZ05</accession>
<feature type="region of interest" description="Disordered" evidence="1">
    <location>
        <begin position="227"/>
        <end position="292"/>
    </location>
</feature>
<feature type="compositionally biased region" description="Low complexity" evidence="1">
    <location>
        <begin position="277"/>
        <end position="291"/>
    </location>
</feature>
<reference evidence="2 3" key="1">
    <citation type="submission" date="2024-04" db="EMBL/GenBank/DDBJ databases">
        <authorList>
            <consortium name="Genoscope - CEA"/>
            <person name="William W."/>
        </authorList>
    </citation>
    <scope>NUCLEOTIDE SEQUENCE [LARGE SCALE GENOMIC DNA]</scope>
</reference>
<feature type="region of interest" description="Disordered" evidence="1">
    <location>
        <begin position="72"/>
        <end position="97"/>
    </location>
</feature>
<dbReference type="Proteomes" id="UP001497497">
    <property type="component" value="Unassembled WGS sequence"/>
</dbReference>